<proteinExistence type="inferred from homology"/>
<protein>
    <submittedName>
        <fullName evidence="13">TonB-dependent receptor</fullName>
    </submittedName>
</protein>
<evidence type="ECO:0000256" key="9">
    <source>
        <dbReference type="PROSITE-ProRule" id="PRU01360"/>
    </source>
</evidence>
<evidence type="ECO:0000256" key="8">
    <source>
        <dbReference type="ARBA" id="ARBA00023237"/>
    </source>
</evidence>
<dbReference type="InterPro" id="IPR012910">
    <property type="entry name" value="Plug_dom"/>
</dbReference>
<accession>A0ABQ6LGI6</accession>
<evidence type="ECO:0000256" key="6">
    <source>
        <dbReference type="ARBA" id="ARBA00023077"/>
    </source>
</evidence>
<dbReference type="PANTHER" id="PTHR30069:SF41">
    <property type="entry name" value="HEME_HEMOPEXIN UTILIZATION PROTEIN C"/>
    <property type="match status" value="1"/>
</dbReference>
<evidence type="ECO:0000259" key="12">
    <source>
        <dbReference type="Pfam" id="PF07715"/>
    </source>
</evidence>
<evidence type="ECO:0000256" key="3">
    <source>
        <dbReference type="ARBA" id="ARBA00022448"/>
    </source>
</evidence>
<dbReference type="InterPro" id="IPR037066">
    <property type="entry name" value="Plug_dom_sf"/>
</dbReference>
<evidence type="ECO:0000256" key="2">
    <source>
        <dbReference type="ARBA" id="ARBA00009810"/>
    </source>
</evidence>
<dbReference type="EMBL" id="BSYI01000010">
    <property type="protein sequence ID" value="GMG82428.1"/>
    <property type="molecule type" value="Genomic_DNA"/>
</dbReference>
<keyword evidence="6 10" id="KW-0798">TonB box</keyword>
<dbReference type="InterPro" id="IPR036942">
    <property type="entry name" value="Beta-barrel_TonB_sf"/>
</dbReference>
<dbReference type="Pfam" id="PF07715">
    <property type="entry name" value="Plug"/>
    <property type="match status" value="1"/>
</dbReference>
<organism evidence="13 14">
    <name type="scientific">Paralimibaculum aggregatum</name>
    <dbReference type="NCBI Taxonomy" id="3036245"/>
    <lineage>
        <taxon>Bacteria</taxon>
        <taxon>Pseudomonadati</taxon>
        <taxon>Pseudomonadota</taxon>
        <taxon>Alphaproteobacteria</taxon>
        <taxon>Rhodobacterales</taxon>
        <taxon>Paracoccaceae</taxon>
        <taxon>Paralimibaculum</taxon>
    </lineage>
</organism>
<evidence type="ECO:0000256" key="1">
    <source>
        <dbReference type="ARBA" id="ARBA00004571"/>
    </source>
</evidence>
<evidence type="ECO:0000256" key="10">
    <source>
        <dbReference type="RuleBase" id="RU003357"/>
    </source>
</evidence>
<dbReference type="SUPFAM" id="SSF56935">
    <property type="entry name" value="Porins"/>
    <property type="match status" value="1"/>
</dbReference>
<dbReference type="PANTHER" id="PTHR30069">
    <property type="entry name" value="TONB-DEPENDENT OUTER MEMBRANE RECEPTOR"/>
    <property type="match status" value="1"/>
</dbReference>
<keyword evidence="3 9" id="KW-0813">Transport</keyword>
<dbReference type="Pfam" id="PF00593">
    <property type="entry name" value="TonB_dep_Rec_b-barrel"/>
    <property type="match status" value="1"/>
</dbReference>
<gene>
    <name evidence="13" type="ORF">LNKW23_16410</name>
</gene>
<keyword evidence="5 9" id="KW-0812">Transmembrane</keyword>
<evidence type="ECO:0000313" key="13">
    <source>
        <dbReference type="EMBL" id="GMG82428.1"/>
    </source>
</evidence>
<dbReference type="InterPro" id="IPR000531">
    <property type="entry name" value="Beta-barrel_TonB"/>
</dbReference>
<keyword evidence="4 9" id="KW-1134">Transmembrane beta strand</keyword>
<evidence type="ECO:0000256" key="7">
    <source>
        <dbReference type="ARBA" id="ARBA00023136"/>
    </source>
</evidence>
<evidence type="ECO:0000256" key="4">
    <source>
        <dbReference type="ARBA" id="ARBA00022452"/>
    </source>
</evidence>
<comment type="similarity">
    <text evidence="2 9 10">Belongs to the TonB-dependent receptor family.</text>
</comment>
<comment type="subcellular location">
    <subcellularLocation>
        <location evidence="1 9">Cell outer membrane</location>
        <topology evidence="1 9">Multi-pass membrane protein</topology>
    </subcellularLocation>
</comment>
<comment type="caution">
    <text evidence="13">The sequence shown here is derived from an EMBL/GenBank/DDBJ whole genome shotgun (WGS) entry which is preliminary data.</text>
</comment>
<dbReference type="InterPro" id="IPR039426">
    <property type="entry name" value="TonB-dep_rcpt-like"/>
</dbReference>
<name>A0ABQ6LGI6_9RHOB</name>
<dbReference type="Gene3D" id="2.170.130.10">
    <property type="entry name" value="TonB-dependent receptor, plug domain"/>
    <property type="match status" value="1"/>
</dbReference>
<keyword evidence="7 9" id="KW-0472">Membrane</keyword>
<evidence type="ECO:0000256" key="5">
    <source>
        <dbReference type="ARBA" id="ARBA00022692"/>
    </source>
</evidence>
<dbReference type="Gene3D" id="2.40.170.20">
    <property type="entry name" value="TonB-dependent receptor, beta-barrel domain"/>
    <property type="match status" value="1"/>
</dbReference>
<evidence type="ECO:0000313" key="14">
    <source>
        <dbReference type="Proteomes" id="UP001239909"/>
    </source>
</evidence>
<reference evidence="13 14" key="1">
    <citation type="submission" date="2023-04" db="EMBL/GenBank/DDBJ databases">
        <title>Marinoamorphus aggregata gen. nov., sp. Nov., isolate from tissue of brittle star Ophioplocus japonicus.</title>
        <authorList>
            <person name="Kawano K."/>
            <person name="Sawayama S."/>
            <person name="Nakagawa S."/>
        </authorList>
    </citation>
    <scope>NUCLEOTIDE SEQUENCE [LARGE SCALE GENOMIC DNA]</scope>
    <source>
        <strain evidence="13 14">NKW23</strain>
    </source>
</reference>
<sequence length="650" mass="69222">MKRCGRIGVVTGTCLAATVTAGAQERGLDQVLLEEIRVESEAAQDTLGNTVITQQDIARRNPTTLGDVFDGESEITVSGGASIAQKIFVHGIEESLLSVTIDGARQNKSAFHHTGNVLLDPALLRQVEVSSGLAPADSGPGALAGLLAYETLDARDLLYPDETIGGQITTSFGSNGREFRAIGTMFGQHEGFEVLLSAASTTGQDYEDGSGVTVRGTEADVLAGVAKLAYTSGAGHRFELEGSITRDEGDRAMQAGPGGLYFARPDFAGVVGRDSVYLPALSERRSLTFNYTDELPEGQWAPTAQLTYNEQLVEAGGAHGTNTSLSGKAQNDFQLLGGVLSAGLDFFHDTAEGHGQLNLGDAKERLSNIGLYAQMRQDIGDRVSLSYGARVDAQRFELADDTTHNRAGVSANGQVDVRLIDQLSLNLGGSTVWGGYELSEASLINLGGEWDYGRPDPSRSYNGRAGLRYEIGPFTANAALFWTSIENIDDVLTAARSDADLTSKGVDASLRYTDESLFAELNYTYADVELNGEAIPTTSYYYGRPVGHIFGLSAGWQPYTGVTLGGTAQVALDYDDFGGTGVDLDGYEVVNLFASWRPEGLEAVEVRLDVKNIFDETYAFRTSDGIGIPGSVIALNEPGRSVALTVSVRF</sequence>
<keyword evidence="14" id="KW-1185">Reference proteome</keyword>
<keyword evidence="13" id="KW-0675">Receptor</keyword>
<dbReference type="RefSeq" id="WP_285671207.1">
    <property type="nucleotide sequence ID" value="NZ_BSYI01000010.1"/>
</dbReference>
<evidence type="ECO:0000259" key="11">
    <source>
        <dbReference type="Pfam" id="PF00593"/>
    </source>
</evidence>
<feature type="domain" description="TonB-dependent receptor plug" evidence="12">
    <location>
        <begin position="50"/>
        <end position="145"/>
    </location>
</feature>
<keyword evidence="8 9" id="KW-0998">Cell outer membrane</keyword>
<dbReference type="PROSITE" id="PS52016">
    <property type="entry name" value="TONB_DEPENDENT_REC_3"/>
    <property type="match status" value="1"/>
</dbReference>
<dbReference type="Proteomes" id="UP001239909">
    <property type="component" value="Unassembled WGS sequence"/>
</dbReference>
<feature type="domain" description="TonB-dependent receptor-like beta-barrel" evidence="11">
    <location>
        <begin position="269"/>
        <end position="613"/>
    </location>
</feature>